<dbReference type="RefSeq" id="WP_204001293.1">
    <property type="nucleotide sequence ID" value="NZ_BOOZ01000004.1"/>
</dbReference>
<dbReference type="EMBL" id="BOOZ01000004">
    <property type="protein sequence ID" value="GIJ07899.1"/>
    <property type="molecule type" value="Genomic_DNA"/>
</dbReference>
<proteinExistence type="predicted"/>
<protein>
    <submittedName>
        <fullName evidence="1">Uncharacterized protein</fullName>
    </submittedName>
</protein>
<name>A0ABQ4HQG9_9ACTN</name>
<dbReference type="Proteomes" id="UP000647017">
    <property type="component" value="Unassembled WGS sequence"/>
</dbReference>
<evidence type="ECO:0000313" key="1">
    <source>
        <dbReference type="EMBL" id="GIJ07899.1"/>
    </source>
</evidence>
<sequence>MSIGAVKAALGEADQLLDQARTTIEGVGAALDEVSGLALTTLHDSRRAEADQARKAIADAIREVTLALRAISTAQDNGNAYRKLLG</sequence>
<organism evidence="1 2">
    <name type="scientific">Micromonospora andamanensis</name>
    <dbReference type="NCBI Taxonomy" id="1287068"/>
    <lineage>
        <taxon>Bacteria</taxon>
        <taxon>Bacillati</taxon>
        <taxon>Actinomycetota</taxon>
        <taxon>Actinomycetes</taxon>
        <taxon>Micromonosporales</taxon>
        <taxon>Micromonosporaceae</taxon>
        <taxon>Micromonospora</taxon>
    </lineage>
</organism>
<evidence type="ECO:0000313" key="2">
    <source>
        <dbReference type="Proteomes" id="UP000647017"/>
    </source>
</evidence>
<accession>A0ABQ4HQG9</accession>
<keyword evidence="2" id="KW-1185">Reference proteome</keyword>
<reference evidence="1 2" key="1">
    <citation type="submission" date="2021-01" db="EMBL/GenBank/DDBJ databases">
        <title>Whole genome shotgun sequence of Verrucosispora andamanensis NBRC 109075.</title>
        <authorList>
            <person name="Komaki H."/>
            <person name="Tamura T."/>
        </authorList>
    </citation>
    <scope>NUCLEOTIDE SEQUENCE [LARGE SCALE GENOMIC DNA]</scope>
    <source>
        <strain evidence="1 2">NBRC 109075</strain>
    </source>
</reference>
<comment type="caution">
    <text evidence="1">The sequence shown here is derived from an EMBL/GenBank/DDBJ whole genome shotgun (WGS) entry which is preliminary data.</text>
</comment>
<gene>
    <name evidence="1" type="ORF">Van01_11130</name>
</gene>